<evidence type="ECO:0000313" key="3">
    <source>
        <dbReference type="Proteomes" id="UP000633136"/>
    </source>
</evidence>
<reference evidence="2" key="2">
    <citation type="submission" date="2020-09" db="EMBL/GenBank/DDBJ databases">
        <authorList>
            <person name="Sun Q."/>
            <person name="Zhou Y."/>
        </authorList>
    </citation>
    <scope>NUCLEOTIDE SEQUENCE</scope>
    <source>
        <strain evidence="2">CGMCC 1.15388</strain>
    </source>
</reference>
<keyword evidence="3" id="KW-1185">Reference proteome</keyword>
<accession>A0A917AR77</accession>
<dbReference type="EMBL" id="BMIS01000005">
    <property type="protein sequence ID" value="GGE67720.1"/>
    <property type="molecule type" value="Genomic_DNA"/>
</dbReference>
<evidence type="ECO:0000313" key="2">
    <source>
        <dbReference type="EMBL" id="GGE67720.1"/>
    </source>
</evidence>
<reference evidence="2" key="1">
    <citation type="journal article" date="2014" name="Int. J. Syst. Evol. Microbiol.">
        <title>Complete genome sequence of Corynebacterium casei LMG S-19264T (=DSM 44701T), isolated from a smear-ripened cheese.</title>
        <authorList>
            <consortium name="US DOE Joint Genome Institute (JGI-PGF)"/>
            <person name="Walter F."/>
            <person name="Albersmeier A."/>
            <person name="Kalinowski J."/>
            <person name="Ruckert C."/>
        </authorList>
    </citation>
    <scope>NUCLEOTIDE SEQUENCE</scope>
    <source>
        <strain evidence="2">CGMCC 1.15388</strain>
    </source>
</reference>
<protein>
    <recommendedName>
        <fullName evidence="4">ATP/GTP-binding protein</fullName>
    </recommendedName>
</protein>
<feature type="region of interest" description="Disordered" evidence="1">
    <location>
        <begin position="1"/>
        <end position="31"/>
    </location>
</feature>
<sequence>MGKKRRGSSKWQREHRPLSTGTFAPGGISAGTVKRRGREYHVRWISAAAAQKSYTCPGCHREIPPQTPHVVVWPADSIFGDEHAAGERRHWHRHCWKIS</sequence>
<name>A0A917AR77_9MICC</name>
<dbReference type="AlphaFoldDB" id="A0A917AR77"/>
<dbReference type="RefSeq" id="WP_229658874.1">
    <property type="nucleotide sequence ID" value="NZ_BMIS01000005.1"/>
</dbReference>
<organism evidence="2 3">
    <name type="scientific">Nesterenkonia cremea</name>
    <dbReference type="NCBI Taxonomy" id="1882340"/>
    <lineage>
        <taxon>Bacteria</taxon>
        <taxon>Bacillati</taxon>
        <taxon>Actinomycetota</taxon>
        <taxon>Actinomycetes</taxon>
        <taxon>Micrococcales</taxon>
        <taxon>Micrococcaceae</taxon>
        <taxon>Nesterenkonia</taxon>
    </lineage>
</organism>
<gene>
    <name evidence="2" type="ORF">GCM10011401_13900</name>
</gene>
<evidence type="ECO:0008006" key="4">
    <source>
        <dbReference type="Google" id="ProtNLM"/>
    </source>
</evidence>
<comment type="caution">
    <text evidence="2">The sequence shown here is derived from an EMBL/GenBank/DDBJ whole genome shotgun (WGS) entry which is preliminary data.</text>
</comment>
<proteinExistence type="predicted"/>
<evidence type="ECO:0000256" key="1">
    <source>
        <dbReference type="SAM" id="MobiDB-lite"/>
    </source>
</evidence>
<dbReference type="Proteomes" id="UP000633136">
    <property type="component" value="Unassembled WGS sequence"/>
</dbReference>